<keyword evidence="3" id="KW-1185">Reference proteome</keyword>
<dbReference type="GeneID" id="73472300"/>
<gene>
    <name evidence="2" type="ORF">J8A68_005500</name>
</gene>
<protein>
    <submittedName>
        <fullName evidence="2">Uncharacterized protein</fullName>
    </submittedName>
</protein>
<feature type="compositionally biased region" description="Basic residues" evidence="1">
    <location>
        <begin position="1"/>
        <end position="21"/>
    </location>
</feature>
<evidence type="ECO:0000256" key="1">
    <source>
        <dbReference type="SAM" id="MobiDB-lite"/>
    </source>
</evidence>
<dbReference type="Proteomes" id="UP000694255">
    <property type="component" value="Unassembled WGS sequence"/>
</dbReference>
<reference evidence="2 3" key="1">
    <citation type="journal article" date="2021" name="DNA Res.">
        <title>Genome analysis of Candida subhashii reveals its hybrid nature and dual mitochondrial genome conformations.</title>
        <authorList>
            <person name="Mixao V."/>
            <person name="Hegedusova E."/>
            <person name="Saus E."/>
            <person name="Pryszcz L.P."/>
            <person name="Cillingova A."/>
            <person name="Nosek J."/>
            <person name="Gabaldon T."/>
        </authorList>
    </citation>
    <scope>NUCLEOTIDE SEQUENCE [LARGE SCALE GENOMIC DNA]</scope>
    <source>
        <strain evidence="2 3">CBS 10753</strain>
    </source>
</reference>
<feature type="region of interest" description="Disordered" evidence="1">
    <location>
        <begin position="1"/>
        <end position="43"/>
    </location>
</feature>
<dbReference type="EMBL" id="JAGSYN010000271">
    <property type="protein sequence ID" value="KAG7660980.1"/>
    <property type="molecule type" value="Genomic_DNA"/>
</dbReference>
<feature type="compositionally biased region" description="Polar residues" evidence="1">
    <location>
        <begin position="465"/>
        <end position="474"/>
    </location>
</feature>
<feature type="region of interest" description="Disordered" evidence="1">
    <location>
        <begin position="437"/>
        <end position="474"/>
    </location>
</feature>
<accession>A0A8J5USW1</accession>
<feature type="compositionally biased region" description="Basic and acidic residues" evidence="1">
    <location>
        <begin position="22"/>
        <end position="31"/>
    </location>
</feature>
<sequence length="474" mass="54687">MFRQRYNKRRTTTRKRIRTKPTKKELKEKRLPPRSQNDYTTNLSKIGTSTTDLSFIDSSLSIPTYPWTTLIPSTNSRPKLKLARPGNKIPTLKQLCAQELAANSHQIDSDYLDLAPWESCWKLVWQFILIQGTDSIEVYTTFAEKFSTPSNQEFKSHTTIHQPTNFQLLKAKTIDLFRIPNARNHRIENLFKNISISDIISHLSSRHRFNPLLVLDISLSTSLKPDDYFMLFNLPNLISINLSNHSMVDDNFLYNLSSSIRNQGKLNSLMIIKINNCPRITRKGIQYLLDLSRDKPGCSLSCIETDILVSSINQGSYVSDTGWLKLDKSTREAQLVNRLPMGEFNGHETSIPRIGELLAEKIYETNVLDLMIYGENYMNSMHNDPIVKDEMLIKIWKARLALRNRVSGGYTYILNKNYKPSVSPQLQRSSIKREIKQEEPEIIEIQPPSETTEDTQPRKRKKTIKTNAKNFFGL</sequence>
<dbReference type="AlphaFoldDB" id="A0A8J5USW1"/>
<dbReference type="OrthoDB" id="4078956at2759"/>
<feature type="compositionally biased region" description="Polar residues" evidence="1">
    <location>
        <begin position="34"/>
        <end position="43"/>
    </location>
</feature>
<dbReference type="RefSeq" id="XP_049261213.1">
    <property type="nucleotide sequence ID" value="XM_049409573.1"/>
</dbReference>
<proteinExistence type="predicted"/>
<evidence type="ECO:0000313" key="2">
    <source>
        <dbReference type="EMBL" id="KAG7660980.1"/>
    </source>
</evidence>
<comment type="caution">
    <text evidence="2">The sequence shown here is derived from an EMBL/GenBank/DDBJ whole genome shotgun (WGS) entry which is preliminary data.</text>
</comment>
<organism evidence="2 3">
    <name type="scientific">[Candida] subhashii</name>
    <dbReference type="NCBI Taxonomy" id="561895"/>
    <lineage>
        <taxon>Eukaryota</taxon>
        <taxon>Fungi</taxon>
        <taxon>Dikarya</taxon>
        <taxon>Ascomycota</taxon>
        <taxon>Saccharomycotina</taxon>
        <taxon>Pichiomycetes</taxon>
        <taxon>Debaryomycetaceae</taxon>
        <taxon>Spathaspora</taxon>
    </lineage>
</organism>
<evidence type="ECO:0000313" key="3">
    <source>
        <dbReference type="Proteomes" id="UP000694255"/>
    </source>
</evidence>
<name>A0A8J5USW1_9ASCO</name>